<sequence length="127" mass="14729">MVNKKIRDVLNDGYIQYGTKETGRSAKRKRIGEKFVPIGRLAYQEMSCRDEDYETAKVLSAVLSLKIRTLCPPQLRKFDKSKLKVIVEGIEYDVIKVDSDREKMYLYFYLQEVGAHEQNENQDAGTD</sequence>
<keyword evidence="2" id="KW-1185">Reference proteome</keyword>
<protein>
    <submittedName>
        <fullName evidence="1">Phage head-tail adapter protein</fullName>
    </submittedName>
</protein>
<evidence type="ECO:0000313" key="1">
    <source>
        <dbReference type="EMBL" id="QQP11549.1"/>
    </source>
</evidence>
<dbReference type="Proteomes" id="UP000596049">
    <property type="component" value="Chromosome"/>
</dbReference>
<accession>A0ABX7AP49</accession>
<gene>
    <name evidence="1" type="ORF">FJQ98_20475</name>
</gene>
<dbReference type="EMBL" id="CP067341">
    <property type="protein sequence ID" value="QQP11549.1"/>
    <property type="molecule type" value="Genomic_DNA"/>
</dbReference>
<proteinExistence type="predicted"/>
<evidence type="ECO:0000313" key="2">
    <source>
        <dbReference type="Proteomes" id="UP000596049"/>
    </source>
</evidence>
<dbReference type="RefSeq" id="WP_053596117.1">
    <property type="nucleotide sequence ID" value="NZ_CP067341.1"/>
</dbReference>
<name>A0ABX7AP49_9BACI</name>
<reference evidence="1 2" key="1">
    <citation type="submission" date="2020-01" db="EMBL/GenBank/DDBJ databases">
        <authorList>
            <person name="Liu G."/>
            <person name="Liu B."/>
        </authorList>
    </citation>
    <scope>NUCLEOTIDE SEQUENCE [LARGE SCALE GENOMIC DNA]</scope>
    <source>
        <strain evidence="1 2">FJAT-51161</strain>
    </source>
</reference>
<organism evidence="1 2">
    <name type="scientific">Lysinibacillus agricola</name>
    <dbReference type="NCBI Taxonomy" id="2590012"/>
    <lineage>
        <taxon>Bacteria</taxon>
        <taxon>Bacillati</taxon>
        <taxon>Bacillota</taxon>
        <taxon>Bacilli</taxon>
        <taxon>Bacillales</taxon>
        <taxon>Bacillaceae</taxon>
        <taxon>Lysinibacillus</taxon>
    </lineage>
</organism>